<protein>
    <submittedName>
        <fullName evidence="2">Uncharacterized protein</fullName>
    </submittedName>
</protein>
<comment type="caution">
    <text evidence="2">The sequence shown here is derived from an EMBL/GenBank/DDBJ whole genome shotgun (WGS) entry which is preliminary data.</text>
</comment>
<evidence type="ECO:0000313" key="2">
    <source>
        <dbReference type="EMBL" id="KAB5588057.1"/>
    </source>
</evidence>
<proteinExistence type="predicted"/>
<feature type="region of interest" description="Disordered" evidence="1">
    <location>
        <begin position="308"/>
        <end position="343"/>
    </location>
</feature>
<dbReference type="Proteomes" id="UP000383932">
    <property type="component" value="Unassembled WGS sequence"/>
</dbReference>
<evidence type="ECO:0000313" key="3">
    <source>
        <dbReference type="Proteomes" id="UP000383932"/>
    </source>
</evidence>
<name>A0A5N5Q9H1_9AGAM</name>
<gene>
    <name evidence="2" type="ORF">CTheo_8503</name>
</gene>
<keyword evidence="3" id="KW-1185">Reference proteome</keyword>
<feature type="compositionally biased region" description="Acidic residues" evidence="1">
    <location>
        <begin position="308"/>
        <end position="319"/>
    </location>
</feature>
<accession>A0A5N5Q9H1</accession>
<reference evidence="2 3" key="1">
    <citation type="journal article" date="2019" name="Fungal Biol. Biotechnol.">
        <title>Draft genome sequence of fastidious pathogen Ceratobasidium theobromae, which causes vascular-streak dieback in Theobroma cacao.</title>
        <authorList>
            <person name="Ali S.S."/>
            <person name="Asman A."/>
            <person name="Shao J."/>
            <person name="Firmansyah A.P."/>
            <person name="Susilo A.W."/>
            <person name="Rosmana A."/>
            <person name="McMahon P."/>
            <person name="Junaid M."/>
            <person name="Guest D."/>
            <person name="Kheng T.Y."/>
            <person name="Meinhardt L.W."/>
            <person name="Bailey B.A."/>
        </authorList>
    </citation>
    <scope>NUCLEOTIDE SEQUENCE [LARGE SCALE GENOMIC DNA]</scope>
    <source>
        <strain evidence="2 3">CT2</strain>
    </source>
</reference>
<sequence>MGVTVNIKHGKGFNTTNNAGKFAQFKLDPVTKVHNLWFNTGTHMLLYLLMQNALEGCQTLSDIIHCPYKEFQIKQSMLNKPLFLEQKAKGEGLGTAAANAHGLTESFQALGNAVGIPGVTAHAIRCETGNKFGLTLGAEAAQALLGHQEADSTFATHYLKKTLNLPVTQVALGMLDNLVTIPNQIALKCHSKSQLAAKALIWQKGTQTGDVRKQVLMDQEVKAAQNHPSVVAVDQKLGPLQKTICSLGLECSSALRKVKKPLQHGKKKALNKMNQDVLLEMADIDHANEEIEKLAGFSKGLLSKTFEDQDTHDEAEEEVVSFGEGPSTKGSKAKSNGGKPKQVFQERRINPFKDIEELEILDANLKEVKITFKELLLEPFIIDRIEQKIVEEHDGKWPCLLCIKLPPELKPRSGGTSVKFPNKAKLTQHLNNHTQWFKLMEFMFTNSPSEFKCPLEGCQFCSSMIPLVQKHCLDTCQDCEIFQALKAANDACTAPKCDKTDLNRRKEAVKLMGTGLPIPQWELDQIRLVAGLDKVKARELALKSGIDPDNVEPYVDQMCHLCQTTLAAIPEDGLVKDPNANKPLKEITKEVLTVEMVDKINAYINQLNLHGSSNDE</sequence>
<organism evidence="2 3">
    <name type="scientific">Ceratobasidium theobromae</name>
    <dbReference type="NCBI Taxonomy" id="1582974"/>
    <lineage>
        <taxon>Eukaryota</taxon>
        <taxon>Fungi</taxon>
        <taxon>Dikarya</taxon>
        <taxon>Basidiomycota</taxon>
        <taxon>Agaricomycotina</taxon>
        <taxon>Agaricomycetes</taxon>
        <taxon>Cantharellales</taxon>
        <taxon>Ceratobasidiaceae</taxon>
        <taxon>Ceratobasidium</taxon>
    </lineage>
</organism>
<dbReference type="OrthoDB" id="3253465at2759"/>
<dbReference type="EMBL" id="SSOP01000595">
    <property type="protein sequence ID" value="KAB5588057.1"/>
    <property type="molecule type" value="Genomic_DNA"/>
</dbReference>
<dbReference type="AlphaFoldDB" id="A0A5N5Q9H1"/>
<evidence type="ECO:0000256" key="1">
    <source>
        <dbReference type="SAM" id="MobiDB-lite"/>
    </source>
</evidence>